<dbReference type="PANTHER" id="PTHR30097:SF4">
    <property type="entry name" value="SLR6042 PROTEIN"/>
    <property type="match status" value="1"/>
</dbReference>
<dbReference type="SUPFAM" id="SSF111369">
    <property type="entry name" value="HlyD-like secretion proteins"/>
    <property type="match status" value="1"/>
</dbReference>
<sequence length="577" mass="60981">MSASAKTVALILLLTALAAGSAGYFIALRTAPSHAASSATAAARKIKFYQSPMHPWIKSDRPGKCTICGMDLAPVYEGEEGFDSGGSGLVTLTPATAAVIGVETSPVTRGPLARTLRVTGVLDDDETLHRVLSAQLPGRIEKLHINTIGAAVAPGAPLVTLYSPEMLSAQRQYVERLRAGAIAFTASELADARERLLSLGLAEPDVVALERSLQPSAVFTLHAPAAGTIITRHAYEGQWVQTNDQLFEIGDFSHLWFVFDAYEADLPWLRAGQPVDVSTPSLPGEVFTAPIDFIDPNLDPATRAARVRVVLDNTARRFLHRQTAYGLVRLSSPDTLLVPRTAVVFTRAEPVVYLDKTGGAYEPRPVKLGSAGDTHYAVLSGLREGDRVVTQGALLIDGQAQLAQSAAAADGGKSQETNPKSQKNSKDDDAGGHAAHASAADISALTPLVLASADASAALAADDLARYRQLLPALHTALASYIDTAPDAKNGPLAQFTSGLKPGPTLAEARAAYEVFSTALADLARAAHLHHSGLVTIYQCPMTPVLGTGRWVQRPESPGLRNPFFGSAMLECGEKIE</sequence>
<dbReference type="PANTHER" id="PTHR30097">
    <property type="entry name" value="CATION EFFLUX SYSTEM PROTEIN CUSB"/>
    <property type="match status" value="1"/>
</dbReference>
<accession>A0A178II71</accession>
<dbReference type="Pfam" id="PF25954">
    <property type="entry name" value="Beta-barrel_RND_2"/>
    <property type="match status" value="1"/>
</dbReference>
<dbReference type="NCBIfam" id="TIGR01730">
    <property type="entry name" value="RND_mfp"/>
    <property type="match status" value="1"/>
</dbReference>
<comment type="caution">
    <text evidence="8">The sequence shown here is derived from an EMBL/GenBank/DDBJ whole genome shotgun (WGS) entry which is preliminary data.</text>
</comment>
<dbReference type="InterPro" id="IPR058790">
    <property type="entry name" value="BSH_CusB"/>
</dbReference>
<proteinExistence type="inferred from homology"/>
<feature type="region of interest" description="Disordered" evidence="3">
    <location>
        <begin position="406"/>
        <end position="435"/>
    </location>
</feature>
<dbReference type="GO" id="GO:0060003">
    <property type="term" value="P:copper ion export"/>
    <property type="evidence" value="ECO:0007669"/>
    <property type="project" value="TreeGrafter"/>
</dbReference>
<evidence type="ECO:0000256" key="3">
    <source>
        <dbReference type="SAM" id="MobiDB-lite"/>
    </source>
</evidence>
<keyword evidence="9" id="KW-1185">Reference proteome</keyword>
<dbReference type="Proteomes" id="UP000078486">
    <property type="component" value="Unassembled WGS sequence"/>
</dbReference>
<evidence type="ECO:0000259" key="5">
    <source>
        <dbReference type="Pfam" id="PF25919"/>
    </source>
</evidence>
<comment type="similarity">
    <text evidence="1">Belongs to the membrane fusion protein (MFP) (TC 8.A.1) family.</text>
</comment>
<keyword evidence="2" id="KW-0813">Transport</keyword>
<organism evidence="8 9">
    <name type="scientific">Termitidicoccus mucosus</name>
    <dbReference type="NCBI Taxonomy" id="1184151"/>
    <lineage>
        <taxon>Bacteria</taxon>
        <taxon>Pseudomonadati</taxon>
        <taxon>Verrucomicrobiota</taxon>
        <taxon>Opitutia</taxon>
        <taxon>Opitutales</taxon>
        <taxon>Opitutaceae</taxon>
        <taxon>Termitidicoccus</taxon>
    </lineage>
</organism>
<evidence type="ECO:0000313" key="9">
    <source>
        <dbReference type="Proteomes" id="UP000078486"/>
    </source>
</evidence>
<feature type="domain" description="CzcB-like C-terminal circularly permuted SH3-like" evidence="7">
    <location>
        <begin position="337"/>
        <end position="393"/>
    </location>
</feature>
<dbReference type="GO" id="GO:0022857">
    <property type="term" value="F:transmembrane transporter activity"/>
    <property type="evidence" value="ECO:0007669"/>
    <property type="project" value="InterPro"/>
</dbReference>
<evidence type="ECO:0000259" key="6">
    <source>
        <dbReference type="Pfam" id="PF25954"/>
    </source>
</evidence>
<dbReference type="STRING" id="1184151.AW736_17595"/>
<dbReference type="GO" id="GO:0015679">
    <property type="term" value="P:plasma membrane copper ion transport"/>
    <property type="evidence" value="ECO:0007669"/>
    <property type="project" value="TreeGrafter"/>
</dbReference>
<dbReference type="FunFam" id="2.40.30.170:FF:000010">
    <property type="entry name" value="Efflux RND transporter periplasmic adaptor subunit"/>
    <property type="match status" value="1"/>
</dbReference>
<dbReference type="RefSeq" id="WP_068771580.1">
    <property type="nucleotide sequence ID" value="NZ_CP109796.1"/>
</dbReference>
<evidence type="ECO:0000256" key="2">
    <source>
        <dbReference type="ARBA" id="ARBA00022448"/>
    </source>
</evidence>
<dbReference type="InterPro" id="IPR006143">
    <property type="entry name" value="RND_pump_MFP"/>
</dbReference>
<dbReference type="GO" id="GO:0016020">
    <property type="term" value="C:membrane"/>
    <property type="evidence" value="ECO:0007669"/>
    <property type="project" value="InterPro"/>
</dbReference>
<feature type="domain" description="CusB-like beta-barrel" evidence="6">
    <location>
        <begin position="255"/>
        <end position="317"/>
    </location>
</feature>
<evidence type="ECO:0000259" key="7">
    <source>
        <dbReference type="Pfam" id="PF25975"/>
    </source>
</evidence>
<dbReference type="Pfam" id="PF19335">
    <property type="entry name" value="HMBD"/>
    <property type="match status" value="1"/>
</dbReference>
<dbReference type="GO" id="GO:0030288">
    <property type="term" value="C:outer membrane-bounded periplasmic space"/>
    <property type="evidence" value="ECO:0007669"/>
    <property type="project" value="TreeGrafter"/>
</dbReference>
<dbReference type="Pfam" id="PF25975">
    <property type="entry name" value="CzcB_C"/>
    <property type="match status" value="1"/>
</dbReference>
<feature type="domain" description="Heavy metal binding" evidence="4">
    <location>
        <begin position="48"/>
        <end position="75"/>
    </location>
</feature>
<dbReference type="InterPro" id="IPR051909">
    <property type="entry name" value="MFP_Cation_Efflux"/>
</dbReference>
<evidence type="ECO:0000313" key="8">
    <source>
        <dbReference type="EMBL" id="OAM88829.1"/>
    </source>
</evidence>
<dbReference type="AlphaFoldDB" id="A0A178II71"/>
<protein>
    <submittedName>
        <fullName evidence="8">Uncharacterized protein</fullName>
    </submittedName>
</protein>
<dbReference type="Pfam" id="PF25919">
    <property type="entry name" value="BSH_CusB"/>
    <property type="match status" value="1"/>
</dbReference>
<gene>
    <name evidence="8" type="ORF">AW736_17595</name>
</gene>
<dbReference type="InterPro" id="IPR045800">
    <property type="entry name" value="HMBD"/>
</dbReference>
<name>A0A178II71_9BACT</name>
<dbReference type="Gene3D" id="2.40.30.170">
    <property type="match status" value="1"/>
</dbReference>
<dbReference type="OrthoDB" id="9765657at2"/>
<reference evidence="8 9" key="1">
    <citation type="submission" date="2016-01" db="EMBL/GenBank/DDBJ databases">
        <title>High potential of lignocellulose degradation of a new Verrucomicrobia species.</title>
        <authorList>
            <person name="Wang Y."/>
            <person name="Shi Y."/>
            <person name="Qiu Z."/>
            <person name="Liu S."/>
            <person name="Yang H."/>
        </authorList>
    </citation>
    <scope>NUCLEOTIDE SEQUENCE [LARGE SCALE GENOMIC DNA]</scope>
    <source>
        <strain evidence="8 9">TSB47</strain>
    </source>
</reference>
<evidence type="ECO:0000259" key="4">
    <source>
        <dbReference type="Pfam" id="PF19335"/>
    </source>
</evidence>
<dbReference type="Gene3D" id="2.40.420.20">
    <property type="match status" value="1"/>
</dbReference>
<dbReference type="InterPro" id="IPR058649">
    <property type="entry name" value="CzcB_C"/>
</dbReference>
<dbReference type="GO" id="GO:0046914">
    <property type="term" value="F:transition metal ion binding"/>
    <property type="evidence" value="ECO:0007669"/>
    <property type="project" value="TreeGrafter"/>
</dbReference>
<dbReference type="EMBL" id="LRRQ01000119">
    <property type="protein sequence ID" value="OAM88829.1"/>
    <property type="molecule type" value="Genomic_DNA"/>
</dbReference>
<dbReference type="InterPro" id="IPR058792">
    <property type="entry name" value="Beta-barrel_RND_2"/>
</dbReference>
<feature type="domain" description="CusB-like barrel-sandwich hybrid" evidence="5">
    <location>
        <begin position="131"/>
        <end position="249"/>
    </location>
</feature>
<evidence type="ECO:0000256" key="1">
    <source>
        <dbReference type="ARBA" id="ARBA00009477"/>
    </source>
</evidence>